<evidence type="ECO:0000313" key="2">
    <source>
        <dbReference type="Proteomes" id="UP001295444"/>
    </source>
</evidence>
<keyword evidence="2" id="KW-1185">Reference proteome</keyword>
<gene>
    <name evidence="1" type="ORF">PECUL_23A031854</name>
</gene>
<name>A0AAD1W555_PELCU</name>
<dbReference type="EMBL" id="OW240915">
    <property type="protein sequence ID" value="CAH2283764.1"/>
    <property type="molecule type" value="Genomic_DNA"/>
</dbReference>
<dbReference type="Proteomes" id="UP001295444">
    <property type="component" value="Chromosome 04"/>
</dbReference>
<dbReference type="AlphaFoldDB" id="A0AAD1W555"/>
<proteinExistence type="predicted"/>
<protein>
    <submittedName>
        <fullName evidence="1">Uncharacterized protein</fullName>
    </submittedName>
</protein>
<reference evidence="1" key="1">
    <citation type="submission" date="2022-03" db="EMBL/GenBank/DDBJ databases">
        <authorList>
            <person name="Alioto T."/>
            <person name="Alioto T."/>
            <person name="Gomez Garrido J."/>
        </authorList>
    </citation>
    <scope>NUCLEOTIDE SEQUENCE</scope>
</reference>
<sequence>TPPAGYAVHVVARSPGLPAESPHRDTGILRDPWQREEQYRNCYFERANKLKTQEMLQMALDLKMTQKKSIPTGDVVRSFFKPTYLSNVLTEIRRSHVHANRIITLPLSLRTQAWKNCNDTLYPDSEVRYGQETDGNTRDCAL</sequence>
<organism evidence="1 2">
    <name type="scientific">Pelobates cultripes</name>
    <name type="common">Western spadefoot toad</name>
    <dbReference type="NCBI Taxonomy" id="61616"/>
    <lineage>
        <taxon>Eukaryota</taxon>
        <taxon>Metazoa</taxon>
        <taxon>Chordata</taxon>
        <taxon>Craniata</taxon>
        <taxon>Vertebrata</taxon>
        <taxon>Euteleostomi</taxon>
        <taxon>Amphibia</taxon>
        <taxon>Batrachia</taxon>
        <taxon>Anura</taxon>
        <taxon>Pelobatoidea</taxon>
        <taxon>Pelobatidae</taxon>
        <taxon>Pelobates</taxon>
    </lineage>
</organism>
<accession>A0AAD1W555</accession>
<feature type="non-terminal residue" evidence="1">
    <location>
        <position position="1"/>
    </location>
</feature>
<evidence type="ECO:0000313" key="1">
    <source>
        <dbReference type="EMBL" id="CAH2283764.1"/>
    </source>
</evidence>